<reference evidence="3" key="1">
    <citation type="submission" date="2014-04" db="EMBL/GenBank/DDBJ databases">
        <title>Evolutionary Origins and Diversification of the Mycorrhizal Mutualists.</title>
        <authorList>
            <consortium name="DOE Joint Genome Institute"/>
            <consortium name="Mycorrhizal Genomics Consortium"/>
            <person name="Kohler A."/>
            <person name="Kuo A."/>
            <person name="Nagy L.G."/>
            <person name="Floudas D."/>
            <person name="Copeland A."/>
            <person name="Barry K.W."/>
            <person name="Cichocki N."/>
            <person name="Veneault-Fourrey C."/>
            <person name="LaButti K."/>
            <person name="Lindquist E.A."/>
            <person name="Lipzen A."/>
            <person name="Lundell T."/>
            <person name="Morin E."/>
            <person name="Murat C."/>
            <person name="Riley R."/>
            <person name="Ohm R."/>
            <person name="Sun H."/>
            <person name="Tunlid A."/>
            <person name="Henrissat B."/>
            <person name="Grigoriev I.V."/>
            <person name="Hibbett D.S."/>
            <person name="Martin F."/>
        </authorList>
    </citation>
    <scope>NUCLEOTIDE SEQUENCE [LARGE SCALE GENOMIC DNA]</scope>
    <source>
        <strain evidence="3">FD-334 SS-4</strain>
    </source>
</reference>
<dbReference type="Gene3D" id="1.10.287.1060">
    <property type="entry name" value="ESAT-6-like"/>
    <property type="match status" value="1"/>
</dbReference>
<dbReference type="PANTHER" id="PTHR22761:SF96">
    <property type="entry name" value="BCDNA.GH08385"/>
    <property type="match status" value="1"/>
</dbReference>
<dbReference type="GO" id="GO:0006900">
    <property type="term" value="P:vesicle budding from membrane"/>
    <property type="evidence" value="ECO:0007669"/>
    <property type="project" value="TreeGrafter"/>
</dbReference>
<dbReference type="InterPro" id="IPR005024">
    <property type="entry name" value="Snf7_fam"/>
</dbReference>
<gene>
    <name evidence="2" type="ORF">HYPSUDRAFT_35364</name>
</gene>
<name>A0A0D2Q6T7_HYPSF</name>
<dbReference type="PANTHER" id="PTHR22761">
    <property type="entry name" value="CHARGED MULTIVESICULAR BODY PROTEIN"/>
    <property type="match status" value="1"/>
</dbReference>
<keyword evidence="3" id="KW-1185">Reference proteome</keyword>
<accession>A0A0D2Q6T7</accession>
<evidence type="ECO:0000313" key="2">
    <source>
        <dbReference type="EMBL" id="KJA27470.1"/>
    </source>
</evidence>
<dbReference type="GO" id="GO:0000815">
    <property type="term" value="C:ESCRT III complex"/>
    <property type="evidence" value="ECO:0007669"/>
    <property type="project" value="TreeGrafter"/>
</dbReference>
<dbReference type="EMBL" id="KN817524">
    <property type="protein sequence ID" value="KJA27470.1"/>
    <property type="molecule type" value="Genomic_DNA"/>
</dbReference>
<dbReference type="OrthoDB" id="10250120at2759"/>
<evidence type="ECO:0000256" key="1">
    <source>
        <dbReference type="SAM" id="MobiDB-lite"/>
    </source>
</evidence>
<dbReference type="GO" id="GO:0009898">
    <property type="term" value="C:cytoplasmic side of plasma membrane"/>
    <property type="evidence" value="ECO:0007669"/>
    <property type="project" value="TreeGrafter"/>
</dbReference>
<sequence>MTAEFSPSSHAPPSIASLPPFSTTSIPRLQALYSDFSRQKLSNPASYSANVEWWRKALEVLVGSGIQHSVHTNAPTATPQRRQRNSKAEDAYPAGEREPLRNDRLVLHGGRELLDCVKIPKVGKPLSLGAVLSELRTIRAAIPLSEFLSAKASIYDSGWLPVRIASYVVGKPLWWALEQVGIVGEEGLLGQRSRGQHHKDTGWWGAYVMVHLVEAAADAVLEIQEEIQVTAGDALYTMDTFRTTFGGVNANGAAEPLRETDAQVLIKYLERDRGLIAVDKEIIKFIDKQAPVEERAVTAVDRGILELKSAIRNLTIQVDSLHSKIDDCTAKATAALHQKRKPAALSYLRSRKQFEDLLNKRLGSLSTLESTFMAVEAAAGDIGILKSYETSVVTLRAILAHPSLERSSIDKTMEALADANADAKEIDNAVRFGGDIAVGVNENIDDEEVEAQWKAMVKELEATEKSKESTDVTEKKLNGIGKSPDGSPLISVPQRIPALS</sequence>
<protein>
    <recommendedName>
        <fullName evidence="4">Snf7-domain-containing protein</fullName>
    </recommendedName>
</protein>
<feature type="region of interest" description="Disordered" evidence="1">
    <location>
        <begin position="461"/>
        <end position="500"/>
    </location>
</feature>
<dbReference type="OMA" id="VEDRPMQ"/>
<proteinExistence type="predicted"/>
<dbReference type="Proteomes" id="UP000054270">
    <property type="component" value="Unassembled WGS sequence"/>
</dbReference>
<feature type="compositionally biased region" description="Basic and acidic residues" evidence="1">
    <location>
        <begin position="461"/>
        <end position="477"/>
    </location>
</feature>
<feature type="region of interest" description="Disordered" evidence="1">
    <location>
        <begin position="1"/>
        <end position="20"/>
    </location>
</feature>
<evidence type="ECO:0008006" key="4">
    <source>
        <dbReference type="Google" id="ProtNLM"/>
    </source>
</evidence>
<feature type="region of interest" description="Disordered" evidence="1">
    <location>
        <begin position="70"/>
        <end position="95"/>
    </location>
</feature>
<organism evidence="2 3">
    <name type="scientific">Hypholoma sublateritium (strain FD-334 SS-4)</name>
    <dbReference type="NCBI Taxonomy" id="945553"/>
    <lineage>
        <taxon>Eukaryota</taxon>
        <taxon>Fungi</taxon>
        <taxon>Dikarya</taxon>
        <taxon>Basidiomycota</taxon>
        <taxon>Agaricomycotina</taxon>
        <taxon>Agaricomycetes</taxon>
        <taxon>Agaricomycetidae</taxon>
        <taxon>Agaricales</taxon>
        <taxon>Agaricineae</taxon>
        <taxon>Strophariaceae</taxon>
        <taxon>Hypholoma</taxon>
    </lineage>
</organism>
<dbReference type="GO" id="GO:0005771">
    <property type="term" value="C:multivesicular body"/>
    <property type="evidence" value="ECO:0007669"/>
    <property type="project" value="TreeGrafter"/>
</dbReference>
<dbReference type="Pfam" id="PF03357">
    <property type="entry name" value="Snf7"/>
    <property type="match status" value="1"/>
</dbReference>
<dbReference type="STRING" id="945553.A0A0D2Q6T7"/>
<feature type="compositionally biased region" description="Basic and acidic residues" evidence="1">
    <location>
        <begin position="86"/>
        <end position="95"/>
    </location>
</feature>
<dbReference type="GO" id="GO:0032511">
    <property type="term" value="P:late endosome to vacuole transport via multivesicular body sorting pathway"/>
    <property type="evidence" value="ECO:0007669"/>
    <property type="project" value="TreeGrafter"/>
</dbReference>
<evidence type="ECO:0000313" key="3">
    <source>
        <dbReference type="Proteomes" id="UP000054270"/>
    </source>
</evidence>
<feature type="compositionally biased region" description="Polar residues" evidence="1">
    <location>
        <begin position="70"/>
        <end position="80"/>
    </location>
</feature>
<dbReference type="AlphaFoldDB" id="A0A0D2Q6T7"/>